<keyword evidence="1" id="KW-0694">RNA-binding</keyword>
<sequence>MIAKATAGASEVTMGTREAARASGAAEKSTWIVFVDNMRNLAFRSVLRELFEFHGKVTRVFIPCVNWKTKFKFSTFAFVSFVNPTDMKRVIANVNKSYIDGRMVSVSKARTGLKRNMHFSGRDYWSYKESLLDFFIPVNESAWMKQCMVGFIKQVYYIDWVQKALVNEGIWVKVVTCGSKSESTILIFDSVIELERVWNNNRDVVSFRFNHLVPLLLEDGCPYYLCQGGGHKSINQFDSLDENTNLSLEPFVHEPAQRMPARIQIFPFPKEFIRNVNSRIPSIEKELVSKTTLEGQDKVNDILDVHGTIDCSPKPYGLHDNIALPKLKPDGNVDGVEPLGDLGLVFVTHSYRSPR</sequence>
<dbReference type="SUPFAM" id="SSF54928">
    <property type="entry name" value="RNA-binding domain, RBD"/>
    <property type="match status" value="1"/>
</dbReference>
<protein>
    <recommendedName>
        <fullName evidence="2">RRM domain-containing protein</fullName>
    </recommendedName>
</protein>
<dbReference type="EMBL" id="JBBPBN010000003">
    <property type="protein sequence ID" value="KAK9043055.1"/>
    <property type="molecule type" value="Genomic_DNA"/>
</dbReference>
<dbReference type="SMART" id="SM00360">
    <property type="entry name" value="RRM"/>
    <property type="match status" value="1"/>
</dbReference>
<reference evidence="3 4" key="1">
    <citation type="journal article" date="2024" name="G3 (Bethesda)">
        <title>Genome assembly of Hibiscus sabdariffa L. provides insights into metabolisms of medicinal natural products.</title>
        <authorList>
            <person name="Kim T."/>
        </authorList>
    </citation>
    <scope>NUCLEOTIDE SEQUENCE [LARGE SCALE GENOMIC DNA]</scope>
    <source>
        <strain evidence="3">TK-2024</strain>
        <tissue evidence="3">Old leaves</tissue>
    </source>
</reference>
<evidence type="ECO:0000256" key="1">
    <source>
        <dbReference type="PROSITE-ProRule" id="PRU00176"/>
    </source>
</evidence>
<dbReference type="Proteomes" id="UP001396334">
    <property type="component" value="Unassembled WGS sequence"/>
</dbReference>
<keyword evidence="4" id="KW-1185">Reference proteome</keyword>
<dbReference type="InterPro" id="IPR000504">
    <property type="entry name" value="RRM_dom"/>
</dbReference>
<dbReference type="CDD" id="cd00590">
    <property type="entry name" value="RRM_SF"/>
    <property type="match status" value="1"/>
</dbReference>
<evidence type="ECO:0000313" key="4">
    <source>
        <dbReference type="Proteomes" id="UP001396334"/>
    </source>
</evidence>
<dbReference type="InterPro" id="IPR035979">
    <property type="entry name" value="RBD_domain_sf"/>
</dbReference>
<dbReference type="Gene3D" id="3.30.70.330">
    <property type="match status" value="1"/>
</dbReference>
<organism evidence="3 4">
    <name type="scientific">Hibiscus sabdariffa</name>
    <name type="common">roselle</name>
    <dbReference type="NCBI Taxonomy" id="183260"/>
    <lineage>
        <taxon>Eukaryota</taxon>
        <taxon>Viridiplantae</taxon>
        <taxon>Streptophyta</taxon>
        <taxon>Embryophyta</taxon>
        <taxon>Tracheophyta</taxon>
        <taxon>Spermatophyta</taxon>
        <taxon>Magnoliopsida</taxon>
        <taxon>eudicotyledons</taxon>
        <taxon>Gunneridae</taxon>
        <taxon>Pentapetalae</taxon>
        <taxon>rosids</taxon>
        <taxon>malvids</taxon>
        <taxon>Malvales</taxon>
        <taxon>Malvaceae</taxon>
        <taxon>Malvoideae</taxon>
        <taxon>Hibiscus</taxon>
    </lineage>
</organism>
<proteinExistence type="predicted"/>
<name>A0ABR2U0B8_9ROSI</name>
<dbReference type="InterPro" id="IPR012677">
    <property type="entry name" value="Nucleotide-bd_a/b_plait_sf"/>
</dbReference>
<evidence type="ECO:0000259" key="2">
    <source>
        <dbReference type="PROSITE" id="PS50102"/>
    </source>
</evidence>
<dbReference type="Pfam" id="PF00076">
    <property type="entry name" value="RRM_1"/>
    <property type="match status" value="1"/>
</dbReference>
<feature type="domain" description="RRM" evidence="2">
    <location>
        <begin position="31"/>
        <end position="111"/>
    </location>
</feature>
<dbReference type="PROSITE" id="PS50102">
    <property type="entry name" value="RRM"/>
    <property type="match status" value="1"/>
</dbReference>
<evidence type="ECO:0000313" key="3">
    <source>
        <dbReference type="EMBL" id="KAK9043055.1"/>
    </source>
</evidence>
<accession>A0ABR2U0B8</accession>
<gene>
    <name evidence="3" type="ORF">V6N11_071406</name>
</gene>
<comment type="caution">
    <text evidence="3">The sequence shown here is derived from an EMBL/GenBank/DDBJ whole genome shotgun (WGS) entry which is preliminary data.</text>
</comment>